<dbReference type="PANTHER" id="PTHR11843">
    <property type="entry name" value="40S RIBOSOMAL PROTEIN S12"/>
    <property type="match status" value="1"/>
</dbReference>
<dbReference type="Pfam" id="PF01248">
    <property type="entry name" value="Ribosomal_L7Ae"/>
    <property type="match status" value="1"/>
</dbReference>
<dbReference type="Gene3D" id="3.30.1330.30">
    <property type="match status" value="1"/>
</dbReference>
<dbReference type="PROSITE" id="PS01189">
    <property type="entry name" value="RIBOSOMAL_S12E"/>
    <property type="match status" value="1"/>
</dbReference>
<keyword evidence="2 4" id="KW-0689">Ribosomal protein</keyword>
<dbReference type="EMBL" id="UZAM01006678">
    <property type="protein sequence ID" value="VDO92860.1"/>
    <property type="molecule type" value="Genomic_DNA"/>
</dbReference>
<gene>
    <name evidence="6" type="ORF">SBAD_LOCUS996</name>
</gene>
<keyword evidence="3 4" id="KW-0687">Ribonucleoprotein</keyword>
<evidence type="ECO:0000256" key="4">
    <source>
        <dbReference type="RuleBase" id="RU000670"/>
    </source>
</evidence>
<evidence type="ECO:0000313" key="7">
    <source>
        <dbReference type="Proteomes" id="UP000270296"/>
    </source>
</evidence>
<dbReference type="InterPro" id="IPR047860">
    <property type="entry name" value="Ribosomal_eS12_CS"/>
</dbReference>
<protein>
    <recommendedName>
        <fullName evidence="4">40S ribosomal protein S12</fullName>
    </recommendedName>
</protein>
<reference evidence="8" key="1">
    <citation type="submission" date="2016-06" db="UniProtKB">
        <authorList>
            <consortium name="WormBaseParasite"/>
        </authorList>
    </citation>
    <scope>IDENTIFICATION</scope>
</reference>
<dbReference type="GO" id="GO:0022626">
    <property type="term" value="C:cytosolic ribosome"/>
    <property type="evidence" value="ECO:0007669"/>
    <property type="project" value="UniProtKB-ARBA"/>
</dbReference>
<dbReference type="FunFam" id="3.30.1330.30:FF:000005">
    <property type="entry name" value="40S ribosomal protein S12"/>
    <property type="match status" value="1"/>
</dbReference>
<dbReference type="PRINTS" id="PR00972">
    <property type="entry name" value="RIBSOMALS12E"/>
</dbReference>
<name>A0A183IBK2_9BILA</name>
<reference evidence="6 7" key="2">
    <citation type="submission" date="2018-11" db="EMBL/GenBank/DDBJ databases">
        <authorList>
            <consortium name="Pathogen Informatics"/>
        </authorList>
    </citation>
    <scope>NUCLEOTIDE SEQUENCE [LARGE SCALE GENOMIC DNA]</scope>
</reference>
<dbReference type="GO" id="GO:0015935">
    <property type="term" value="C:small ribosomal subunit"/>
    <property type="evidence" value="ECO:0007669"/>
    <property type="project" value="UniProtKB-ARBA"/>
</dbReference>
<evidence type="ECO:0000313" key="6">
    <source>
        <dbReference type="EMBL" id="VDO92860.1"/>
    </source>
</evidence>
<evidence type="ECO:0000256" key="3">
    <source>
        <dbReference type="ARBA" id="ARBA00023274"/>
    </source>
</evidence>
<sequence>MSDVERDGVPANASAAGAMDVYSALQEVLKLSLINDGLARGIHEAAKALDKRQAHLCVLAENCDEPMYVKLVEALCASHNIPLMKVKDKMTLGEWIGLCKFDREGKARKVVKCSCVVVKDYGKETQAHDVLNQFLESQRKG</sequence>
<dbReference type="GO" id="GO:0003735">
    <property type="term" value="F:structural constituent of ribosome"/>
    <property type="evidence" value="ECO:0007669"/>
    <property type="project" value="InterPro"/>
</dbReference>
<accession>A0A183IBK2</accession>
<evidence type="ECO:0000256" key="1">
    <source>
        <dbReference type="ARBA" id="ARBA00005824"/>
    </source>
</evidence>
<dbReference type="AlphaFoldDB" id="A0A183IBK2"/>
<evidence type="ECO:0000256" key="2">
    <source>
        <dbReference type="ARBA" id="ARBA00022980"/>
    </source>
</evidence>
<dbReference type="OrthoDB" id="10249311at2759"/>
<dbReference type="InterPro" id="IPR004038">
    <property type="entry name" value="Ribosomal_eL8/eL30/eS12/Gad45"/>
</dbReference>
<feature type="domain" description="Ribosomal protein eL8/eL30/eS12/Gadd45" evidence="5">
    <location>
        <begin position="24"/>
        <end position="117"/>
    </location>
</feature>
<organism evidence="8">
    <name type="scientific">Soboliphyme baturini</name>
    <dbReference type="NCBI Taxonomy" id="241478"/>
    <lineage>
        <taxon>Eukaryota</taxon>
        <taxon>Metazoa</taxon>
        <taxon>Ecdysozoa</taxon>
        <taxon>Nematoda</taxon>
        <taxon>Enoplea</taxon>
        <taxon>Dorylaimia</taxon>
        <taxon>Dioctophymatida</taxon>
        <taxon>Dioctophymatoidea</taxon>
        <taxon>Soboliphymatidae</taxon>
        <taxon>Soboliphyme</taxon>
    </lineage>
</organism>
<dbReference type="InterPro" id="IPR029064">
    <property type="entry name" value="Ribosomal_eL30-like_sf"/>
</dbReference>
<comment type="similarity">
    <text evidence="1 4">Belongs to the eukaryotic ribosomal protein eS12 family.</text>
</comment>
<dbReference type="Proteomes" id="UP000270296">
    <property type="component" value="Unassembled WGS sequence"/>
</dbReference>
<evidence type="ECO:0000259" key="5">
    <source>
        <dbReference type="Pfam" id="PF01248"/>
    </source>
</evidence>
<proteinExistence type="inferred from homology"/>
<dbReference type="SUPFAM" id="SSF55315">
    <property type="entry name" value="L30e-like"/>
    <property type="match status" value="1"/>
</dbReference>
<evidence type="ECO:0000313" key="8">
    <source>
        <dbReference type="WBParaSite" id="SBAD_0000102801-mRNA-1"/>
    </source>
</evidence>
<dbReference type="InterPro" id="IPR000530">
    <property type="entry name" value="Ribosomal_eS12"/>
</dbReference>
<dbReference type="GO" id="GO:0006412">
    <property type="term" value="P:translation"/>
    <property type="evidence" value="ECO:0007669"/>
    <property type="project" value="InterPro"/>
</dbReference>
<keyword evidence="7" id="KW-1185">Reference proteome</keyword>
<dbReference type="WBParaSite" id="SBAD_0000102801-mRNA-1">
    <property type="protein sequence ID" value="SBAD_0000102801-mRNA-1"/>
    <property type="gene ID" value="SBAD_0000102801"/>
</dbReference>